<comment type="caution">
    <text evidence="2">The sequence shown here is derived from an EMBL/GenBank/DDBJ whole genome shotgun (WGS) entry which is preliminary data.</text>
</comment>
<keyword evidence="3" id="KW-1185">Reference proteome</keyword>
<name>A0A511WMP0_9BACI</name>
<dbReference type="EMBL" id="BJYD01000004">
    <property type="protein sequence ID" value="GEN52399.1"/>
    <property type="molecule type" value="Genomic_DNA"/>
</dbReference>
<proteinExistence type="predicted"/>
<protein>
    <submittedName>
        <fullName evidence="2">Uncharacterized protein</fullName>
    </submittedName>
</protein>
<gene>
    <name evidence="2" type="ORF">HFA01_06610</name>
</gene>
<sequence length="72" mass="8880">MNSRQEPEEKVIECQKEMIKQQEKIIEELKNKKHVVTDENRYVFEKYNLVKSNRPKKEYISPSERIRRMKNL</sequence>
<keyword evidence="1" id="KW-0175">Coiled coil</keyword>
<evidence type="ECO:0000313" key="3">
    <source>
        <dbReference type="Proteomes" id="UP000321886"/>
    </source>
</evidence>
<feature type="coiled-coil region" evidence="1">
    <location>
        <begin position="12"/>
        <end position="39"/>
    </location>
</feature>
<dbReference type="Proteomes" id="UP000321886">
    <property type="component" value="Unassembled WGS sequence"/>
</dbReference>
<reference evidence="2 3" key="1">
    <citation type="submission" date="2019-07" db="EMBL/GenBank/DDBJ databases">
        <title>Whole genome shotgun sequence of Halobacillus faecis NBRC 103569.</title>
        <authorList>
            <person name="Hosoyama A."/>
            <person name="Uohara A."/>
            <person name="Ohji S."/>
            <person name="Ichikawa N."/>
        </authorList>
    </citation>
    <scope>NUCLEOTIDE SEQUENCE [LARGE SCALE GENOMIC DNA]</scope>
    <source>
        <strain evidence="2 3">NBRC 103569</strain>
    </source>
</reference>
<evidence type="ECO:0000256" key="1">
    <source>
        <dbReference type="SAM" id="Coils"/>
    </source>
</evidence>
<dbReference type="RefSeq" id="WP_146813132.1">
    <property type="nucleotide sequence ID" value="NZ_BJYD01000004.1"/>
</dbReference>
<evidence type="ECO:0000313" key="2">
    <source>
        <dbReference type="EMBL" id="GEN52399.1"/>
    </source>
</evidence>
<dbReference type="AlphaFoldDB" id="A0A511WMP0"/>
<accession>A0A511WMP0</accession>
<organism evidence="2 3">
    <name type="scientific">Halobacillus faecis</name>
    <dbReference type="NCBI Taxonomy" id="360184"/>
    <lineage>
        <taxon>Bacteria</taxon>
        <taxon>Bacillati</taxon>
        <taxon>Bacillota</taxon>
        <taxon>Bacilli</taxon>
        <taxon>Bacillales</taxon>
        <taxon>Bacillaceae</taxon>
        <taxon>Halobacillus</taxon>
    </lineage>
</organism>